<dbReference type="GO" id="GO:0003855">
    <property type="term" value="F:3-dehydroquinate dehydratase activity"/>
    <property type="evidence" value="ECO:0007669"/>
    <property type="project" value="UniProtKB-EC"/>
</dbReference>
<dbReference type="PROSITE" id="PS01029">
    <property type="entry name" value="DEHYDROQUINASE_II"/>
    <property type="match status" value="1"/>
</dbReference>
<dbReference type="PANTHER" id="PTHR21272:SF3">
    <property type="entry name" value="CATABOLIC 3-DEHYDROQUINASE"/>
    <property type="match status" value="1"/>
</dbReference>
<organism evidence="4 5">
    <name type="scientific">Teratosphaeria nubilosa</name>
    <dbReference type="NCBI Taxonomy" id="161662"/>
    <lineage>
        <taxon>Eukaryota</taxon>
        <taxon>Fungi</taxon>
        <taxon>Dikarya</taxon>
        <taxon>Ascomycota</taxon>
        <taxon>Pezizomycotina</taxon>
        <taxon>Dothideomycetes</taxon>
        <taxon>Dothideomycetidae</taxon>
        <taxon>Mycosphaerellales</taxon>
        <taxon>Teratosphaeriaceae</taxon>
        <taxon>Teratosphaeria</taxon>
    </lineage>
</organism>
<proteinExistence type="predicted"/>
<dbReference type="CDD" id="cd00466">
    <property type="entry name" value="DHQase_II"/>
    <property type="match status" value="1"/>
</dbReference>
<dbReference type="OrthoDB" id="8191625at2759"/>
<dbReference type="AlphaFoldDB" id="A0A6G1LEY5"/>
<dbReference type="SUPFAM" id="SSF52304">
    <property type="entry name" value="Type II 3-dehydroquinate dehydratase"/>
    <property type="match status" value="1"/>
</dbReference>
<keyword evidence="2" id="KW-0672">Quinate metabolism</keyword>
<dbReference type="InterPro" id="IPR018509">
    <property type="entry name" value="DHquinase_II_CS"/>
</dbReference>
<dbReference type="PANTHER" id="PTHR21272">
    <property type="entry name" value="CATABOLIC 3-DEHYDROQUINASE"/>
    <property type="match status" value="1"/>
</dbReference>
<dbReference type="EC" id="4.2.1.10" evidence="1"/>
<dbReference type="GO" id="GO:0019631">
    <property type="term" value="P:quinate catabolic process"/>
    <property type="evidence" value="ECO:0007669"/>
    <property type="project" value="TreeGrafter"/>
</dbReference>
<dbReference type="EMBL" id="ML995820">
    <property type="protein sequence ID" value="KAF2771180.1"/>
    <property type="molecule type" value="Genomic_DNA"/>
</dbReference>
<keyword evidence="5" id="KW-1185">Reference proteome</keyword>
<gene>
    <name evidence="4" type="ORF">EJ03DRAFT_358778</name>
</gene>
<dbReference type="InterPro" id="IPR036441">
    <property type="entry name" value="DHquinase_II_sf"/>
</dbReference>
<name>A0A6G1LEY5_9PEZI</name>
<reference evidence="4" key="1">
    <citation type="journal article" date="2020" name="Stud. Mycol.">
        <title>101 Dothideomycetes genomes: a test case for predicting lifestyles and emergence of pathogens.</title>
        <authorList>
            <person name="Haridas S."/>
            <person name="Albert R."/>
            <person name="Binder M."/>
            <person name="Bloem J."/>
            <person name="Labutti K."/>
            <person name="Salamov A."/>
            <person name="Andreopoulos B."/>
            <person name="Baker S."/>
            <person name="Barry K."/>
            <person name="Bills G."/>
            <person name="Bluhm B."/>
            <person name="Cannon C."/>
            <person name="Castanera R."/>
            <person name="Culley D."/>
            <person name="Daum C."/>
            <person name="Ezra D."/>
            <person name="Gonzalez J."/>
            <person name="Henrissat B."/>
            <person name="Kuo A."/>
            <person name="Liang C."/>
            <person name="Lipzen A."/>
            <person name="Lutzoni F."/>
            <person name="Magnuson J."/>
            <person name="Mondo S."/>
            <person name="Nolan M."/>
            <person name="Ohm R."/>
            <person name="Pangilinan J."/>
            <person name="Park H.-J."/>
            <person name="Ramirez L."/>
            <person name="Alfaro M."/>
            <person name="Sun H."/>
            <person name="Tritt A."/>
            <person name="Yoshinaga Y."/>
            <person name="Zwiers L.-H."/>
            <person name="Turgeon B."/>
            <person name="Goodwin S."/>
            <person name="Spatafora J."/>
            <person name="Crous P."/>
            <person name="Grigoriev I."/>
        </authorList>
    </citation>
    <scope>NUCLEOTIDE SEQUENCE</scope>
    <source>
        <strain evidence="4">CBS 116005</strain>
    </source>
</reference>
<dbReference type="Gene3D" id="3.40.50.9100">
    <property type="entry name" value="Dehydroquinase, class II"/>
    <property type="match status" value="1"/>
</dbReference>
<accession>A0A6G1LEY5</accession>
<evidence type="ECO:0000256" key="3">
    <source>
        <dbReference type="ARBA" id="ARBA00023239"/>
    </source>
</evidence>
<dbReference type="InterPro" id="IPR001874">
    <property type="entry name" value="DHquinase_II"/>
</dbReference>
<evidence type="ECO:0000313" key="5">
    <source>
        <dbReference type="Proteomes" id="UP000799436"/>
    </source>
</evidence>
<evidence type="ECO:0000256" key="1">
    <source>
        <dbReference type="ARBA" id="ARBA00012060"/>
    </source>
</evidence>
<dbReference type="Pfam" id="PF01220">
    <property type="entry name" value="DHquinase_II"/>
    <property type="match status" value="1"/>
</dbReference>
<evidence type="ECO:0000256" key="2">
    <source>
        <dbReference type="ARBA" id="ARBA00022911"/>
    </source>
</evidence>
<dbReference type="Proteomes" id="UP000799436">
    <property type="component" value="Unassembled WGS sequence"/>
</dbReference>
<evidence type="ECO:0000313" key="4">
    <source>
        <dbReference type="EMBL" id="KAF2771180.1"/>
    </source>
</evidence>
<protein>
    <recommendedName>
        <fullName evidence="1">3-dehydroquinate dehydratase</fullName>
        <ecNumber evidence="1">4.2.1.10</ecNumber>
    </recommendedName>
</protein>
<sequence length="148" mass="16850">MKEWPEWDIGIDSHERDCYKGSVVLFLVFLFTYLADLRSSTAKQIGRCQSQYFFLINGPNLNLLGLREPHIYGSTTLKAVETSTGKQAEEIGVTLHTFQSNHEGAIIDRIHEARGNTHFIINPGALTHTSVALRDALQELRYHFWNCT</sequence>
<keyword evidence="3" id="KW-0456">Lyase</keyword>